<evidence type="ECO:0000313" key="3">
    <source>
        <dbReference type="Proteomes" id="UP000537825"/>
    </source>
</evidence>
<evidence type="ECO:0000259" key="1">
    <source>
        <dbReference type="Pfam" id="PF13649"/>
    </source>
</evidence>
<organism evidence="2 3">
    <name type="scientific">Corallococcus exiguus</name>
    <dbReference type="NCBI Taxonomy" id="83462"/>
    <lineage>
        <taxon>Bacteria</taxon>
        <taxon>Pseudomonadati</taxon>
        <taxon>Myxococcota</taxon>
        <taxon>Myxococcia</taxon>
        <taxon>Myxococcales</taxon>
        <taxon>Cystobacterineae</taxon>
        <taxon>Myxococcaceae</taxon>
        <taxon>Corallococcus</taxon>
    </lineage>
</organism>
<protein>
    <submittedName>
        <fullName evidence="2">Methyltransferase domain-containing protein</fullName>
    </submittedName>
</protein>
<dbReference type="GO" id="GO:0008168">
    <property type="term" value="F:methyltransferase activity"/>
    <property type="evidence" value="ECO:0007669"/>
    <property type="project" value="UniProtKB-KW"/>
</dbReference>
<dbReference type="Proteomes" id="UP000537825">
    <property type="component" value="Unassembled WGS sequence"/>
</dbReference>
<dbReference type="InterPro" id="IPR029063">
    <property type="entry name" value="SAM-dependent_MTases_sf"/>
</dbReference>
<name>A0A7X5BYI3_9BACT</name>
<dbReference type="Gene3D" id="3.40.50.150">
    <property type="entry name" value="Vaccinia Virus protein VP39"/>
    <property type="match status" value="1"/>
</dbReference>
<evidence type="ECO:0000313" key="2">
    <source>
        <dbReference type="EMBL" id="NBC45392.1"/>
    </source>
</evidence>
<feature type="domain" description="Methyltransferase" evidence="1">
    <location>
        <begin position="45"/>
        <end position="133"/>
    </location>
</feature>
<sequence length="240" mass="27292">MQPLLYSELVPWYSLVDPPEDHEDEAVCFQSAFEHIISPRPQTLLELGAGAGNTALHLKRRFTCTLTDLSPGMQQLSREQNPDCEHVLGDMRTLRLGRTFDAVLVHDAICYMLTEEDLLAAARTAFEHTRPGGAAIFAPDTLRETFQDTTETLEEDRGGRSMRGLMWTWDPHPEDSTYQVDFAFLLRDGDTVQAVHDRHVEGLFTRDTWDRVLTQAGFRVEPLKRPLGDGAFDDIFLCRR</sequence>
<dbReference type="GO" id="GO:0032259">
    <property type="term" value="P:methylation"/>
    <property type="evidence" value="ECO:0007669"/>
    <property type="project" value="UniProtKB-KW"/>
</dbReference>
<dbReference type="CDD" id="cd02440">
    <property type="entry name" value="AdoMet_MTases"/>
    <property type="match status" value="1"/>
</dbReference>
<accession>A0A7X5BYI3</accession>
<dbReference type="EMBL" id="JAAAPK010000013">
    <property type="protein sequence ID" value="NBC45392.1"/>
    <property type="molecule type" value="Genomic_DNA"/>
</dbReference>
<keyword evidence="3" id="KW-1185">Reference proteome</keyword>
<dbReference type="InterPro" id="IPR041698">
    <property type="entry name" value="Methyltransf_25"/>
</dbReference>
<dbReference type="RefSeq" id="WP_120581345.1">
    <property type="nucleotide sequence ID" value="NZ_CBCSLE010000146.1"/>
</dbReference>
<reference evidence="2 3" key="1">
    <citation type="submission" date="2020-01" db="EMBL/GenBank/DDBJ databases">
        <title>The draft genome sequence of Corallococcus exiguus DSM 14696.</title>
        <authorList>
            <person name="Zhang X."/>
            <person name="Zhu H."/>
        </authorList>
    </citation>
    <scope>NUCLEOTIDE SEQUENCE [LARGE SCALE GENOMIC DNA]</scope>
    <source>
        <strain evidence="2 3">DSM 14696</strain>
    </source>
</reference>
<comment type="caution">
    <text evidence="2">The sequence shown here is derived from an EMBL/GenBank/DDBJ whole genome shotgun (WGS) entry which is preliminary data.</text>
</comment>
<keyword evidence="2" id="KW-0489">Methyltransferase</keyword>
<dbReference type="AlphaFoldDB" id="A0A7X5BYI3"/>
<dbReference type="Gene3D" id="2.20.130.10">
    <property type="entry name" value="CAC2371-like domains"/>
    <property type="match status" value="1"/>
</dbReference>
<dbReference type="Pfam" id="PF13649">
    <property type="entry name" value="Methyltransf_25"/>
    <property type="match status" value="1"/>
</dbReference>
<keyword evidence="2" id="KW-0808">Transferase</keyword>
<dbReference type="SUPFAM" id="SSF53335">
    <property type="entry name" value="S-adenosyl-L-methionine-dependent methyltransferases"/>
    <property type="match status" value="1"/>
</dbReference>
<gene>
    <name evidence="2" type="ORF">GTZ93_36890</name>
</gene>
<proteinExistence type="predicted"/>